<comment type="caution">
    <text evidence="2">The sequence shown here is derived from an EMBL/GenBank/DDBJ whole genome shotgun (WGS) entry which is preliminary data.</text>
</comment>
<evidence type="ECO:0000313" key="3">
    <source>
        <dbReference type="Proteomes" id="UP000597762"/>
    </source>
</evidence>
<reference evidence="2" key="1">
    <citation type="submission" date="2021-01" db="EMBL/GenBank/DDBJ databases">
        <authorList>
            <person name="Li R."/>
            <person name="Bekaert M."/>
        </authorList>
    </citation>
    <scope>NUCLEOTIDE SEQUENCE</scope>
    <source>
        <strain evidence="2">Farmed</strain>
    </source>
</reference>
<keyword evidence="1" id="KW-0472">Membrane</keyword>
<organism evidence="2 3">
    <name type="scientific">Acanthosepion pharaonis</name>
    <name type="common">Pharaoh cuttlefish</name>
    <name type="synonym">Sepia pharaonis</name>
    <dbReference type="NCBI Taxonomy" id="158019"/>
    <lineage>
        <taxon>Eukaryota</taxon>
        <taxon>Metazoa</taxon>
        <taxon>Spiralia</taxon>
        <taxon>Lophotrochozoa</taxon>
        <taxon>Mollusca</taxon>
        <taxon>Cephalopoda</taxon>
        <taxon>Coleoidea</taxon>
        <taxon>Decapodiformes</taxon>
        <taxon>Sepiida</taxon>
        <taxon>Sepiina</taxon>
        <taxon>Sepiidae</taxon>
        <taxon>Acanthosepion</taxon>
    </lineage>
</organism>
<keyword evidence="3" id="KW-1185">Reference proteome</keyword>
<keyword evidence="1" id="KW-0812">Transmembrane</keyword>
<sequence>MPPCYFLGYITHSSSTYNKHYNFVCIESLLFFLFCSFVSFIGSTIPFTRSLIFRLSSPPFFSSYLPRSPFFLLIHSFTFSISLLQRLVLLSDARVCHLLLFFSFVGALCLSFILSFAVTIFLSLTRLQSFVCRHYPSLSRSFAVPFFLPLTLSPSLSFFPSLVRHLSLSFPPSFDVTSFFSFTRSPFLTSFRLLSVILSLSRSPSLSFSCSYTVSLFLSLVHSPSHSFFLSNALFCLYLVPFHLPNCASVSGLVRLGGETPGENPRGFLEIKFTAWPREFIVGEVDSETGF</sequence>
<evidence type="ECO:0000256" key="1">
    <source>
        <dbReference type="SAM" id="Phobius"/>
    </source>
</evidence>
<proteinExistence type="predicted"/>
<accession>A0A812D5R0</accession>
<dbReference type="AlphaFoldDB" id="A0A812D5R0"/>
<name>A0A812D5R0_ACAPH</name>
<keyword evidence="1" id="KW-1133">Transmembrane helix</keyword>
<dbReference type="EMBL" id="CAHIKZ030002529">
    <property type="protein sequence ID" value="CAE1288358.1"/>
    <property type="molecule type" value="Genomic_DNA"/>
</dbReference>
<protein>
    <submittedName>
        <fullName evidence="2">Uncharacterized protein</fullName>
    </submittedName>
</protein>
<feature type="transmembrane region" description="Helical" evidence="1">
    <location>
        <begin position="20"/>
        <end position="48"/>
    </location>
</feature>
<gene>
    <name evidence="2" type="ORF">SPHA_47071</name>
</gene>
<feature type="transmembrane region" description="Helical" evidence="1">
    <location>
        <begin position="69"/>
        <end position="88"/>
    </location>
</feature>
<feature type="transmembrane region" description="Helical" evidence="1">
    <location>
        <begin position="100"/>
        <end position="122"/>
    </location>
</feature>
<evidence type="ECO:0000313" key="2">
    <source>
        <dbReference type="EMBL" id="CAE1288358.1"/>
    </source>
</evidence>
<dbReference type="Proteomes" id="UP000597762">
    <property type="component" value="Unassembled WGS sequence"/>
</dbReference>